<proteinExistence type="predicted"/>
<organism evidence="2 3">
    <name type="scientific">Caldiarchaeum subterraneum</name>
    <dbReference type="NCBI Taxonomy" id="311458"/>
    <lineage>
        <taxon>Archaea</taxon>
        <taxon>Nitrososphaerota</taxon>
        <taxon>Candidatus Caldarchaeales</taxon>
        <taxon>Candidatus Caldarchaeaceae</taxon>
        <taxon>Candidatus Caldarchaeum</taxon>
    </lineage>
</organism>
<name>A0A833EA01_CALS0</name>
<evidence type="ECO:0000256" key="1">
    <source>
        <dbReference type="SAM" id="Phobius"/>
    </source>
</evidence>
<protein>
    <submittedName>
        <fullName evidence="2">Uncharacterized protein</fullName>
    </submittedName>
</protein>
<comment type="caution">
    <text evidence="2">The sequence shown here is derived from an EMBL/GenBank/DDBJ whole genome shotgun (WGS) entry which is preliminary data.</text>
</comment>
<feature type="transmembrane region" description="Helical" evidence="1">
    <location>
        <begin position="12"/>
        <end position="30"/>
    </location>
</feature>
<feature type="transmembrane region" description="Helical" evidence="1">
    <location>
        <begin position="36"/>
        <end position="57"/>
    </location>
</feature>
<evidence type="ECO:0000313" key="3">
    <source>
        <dbReference type="Proteomes" id="UP000608579"/>
    </source>
</evidence>
<dbReference type="AlphaFoldDB" id="A0A833EA01"/>
<gene>
    <name evidence="2" type="ORF">EYH45_01650</name>
</gene>
<evidence type="ECO:0000313" key="2">
    <source>
        <dbReference type="EMBL" id="HIQ29250.1"/>
    </source>
</evidence>
<dbReference type="Proteomes" id="UP000608579">
    <property type="component" value="Unassembled WGS sequence"/>
</dbReference>
<dbReference type="EMBL" id="DQVM01000030">
    <property type="protein sequence ID" value="HIQ29250.1"/>
    <property type="molecule type" value="Genomic_DNA"/>
</dbReference>
<keyword evidence="1" id="KW-0812">Transmembrane</keyword>
<keyword evidence="1" id="KW-1133">Transmembrane helix</keyword>
<reference evidence="2" key="1">
    <citation type="journal article" date="2020" name="ISME J.">
        <title>Gammaproteobacteria mediating utilization of methyl-, sulfur- and petroleum organic compounds in deep ocean hydrothermal plumes.</title>
        <authorList>
            <person name="Zhou Z."/>
            <person name="Liu Y."/>
            <person name="Pan J."/>
            <person name="Cron B.R."/>
            <person name="Toner B.M."/>
            <person name="Anantharaman K."/>
            <person name="Breier J.A."/>
            <person name="Dick G.J."/>
            <person name="Li M."/>
        </authorList>
    </citation>
    <scope>NUCLEOTIDE SEQUENCE</scope>
    <source>
        <strain evidence="2">SZUA-1515</strain>
    </source>
</reference>
<sequence length="72" mass="7938">MSTTEEKLWRDTALILLGVSVALIITEQIYGPVLIWTFQLFVIYLPAVLSLVIYATVKLKNTKRAGSSGPVS</sequence>
<keyword evidence="1" id="KW-0472">Membrane</keyword>
<accession>A0A833EA01</accession>